<evidence type="ECO:0000256" key="1">
    <source>
        <dbReference type="SAM" id="SignalP"/>
    </source>
</evidence>
<comment type="caution">
    <text evidence="2">The sequence shown here is derived from an EMBL/GenBank/DDBJ whole genome shotgun (WGS) entry which is preliminary data.</text>
</comment>
<dbReference type="AlphaFoldDB" id="A0A0M2H9U2"/>
<organism evidence="2 3">
    <name type="scientific">Microbacterium terrae</name>
    <dbReference type="NCBI Taxonomy" id="69369"/>
    <lineage>
        <taxon>Bacteria</taxon>
        <taxon>Bacillati</taxon>
        <taxon>Actinomycetota</taxon>
        <taxon>Actinomycetes</taxon>
        <taxon>Micrococcales</taxon>
        <taxon>Microbacteriaceae</taxon>
        <taxon>Microbacterium</taxon>
    </lineage>
</organism>
<accession>A0A0M2H9U2</accession>
<feature type="signal peptide" evidence="1">
    <location>
        <begin position="1"/>
        <end position="26"/>
    </location>
</feature>
<dbReference type="Proteomes" id="UP000033956">
    <property type="component" value="Unassembled WGS sequence"/>
</dbReference>
<protein>
    <recommendedName>
        <fullName evidence="4">GerMN domain-containing protein</fullName>
    </recommendedName>
</protein>
<sequence length="162" mass="16782">MARQSKGMRLLPALVLAGALLGGALAGCGVVPQGTQNSEEATVDYGDVAEAVTTAVPRVVAVEDPSRWKNGFGHGLALSLVTDSAEPFTAEELDAVVETVWRTLPWEPNTIELIAGTVDAGDPVDLRAAAADLDQLVVRNAGQGGVTLTGMDARYGDWAAPE</sequence>
<dbReference type="OrthoDB" id="5074556at2"/>
<proteinExistence type="predicted"/>
<reference evidence="2 3" key="1">
    <citation type="submission" date="2015-02" db="EMBL/GenBank/DDBJ databases">
        <title>Draft genome sequences of ten Microbacterium spp. with emphasis on heavy metal contaminated environments.</title>
        <authorList>
            <person name="Corretto E."/>
        </authorList>
    </citation>
    <scope>NUCLEOTIDE SEQUENCE [LARGE SCALE GENOMIC DNA]</scope>
    <source>
        <strain evidence="2 3">DSM 12510</strain>
    </source>
</reference>
<evidence type="ECO:0008006" key="4">
    <source>
        <dbReference type="Google" id="ProtNLM"/>
    </source>
</evidence>
<dbReference type="PATRIC" id="fig|92835.4.peg.1487"/>
<dbReference type="STRING" id="92835.RS81_01468"/>
<dbReference type="RefSeq" id="WP_157003978.1">
    <property type="nucleotide sequence ID" value="NZ_BAAAUP010000008.1"/>
</dbReference>
<dbReference type="EMBL" id="JYIZ01000045">
    <property type="protein sequence ID" value="KJL40924.1"/>
    <property type="molecule type" value="Genomic_DNA"/>
</dbReference>
<evidence type="ECO:0000313" key="2">
    <source>
        <dbReference type="EMBL" id="KJL40924.1"/>
    </source>
</evidence>
<name>A0A0M2H9U2_9MICO</name>
<dbReference type="PROSITE" id="PS51257">
    <property type="entry name" value="PROKAR_LIPOPROTEIN"/>
    <property type="match status" value="1"/>
</dbReference>
<keyword evidence="3" id="KW-1185">Reference proteome</keyword>
<gene>
    <name evidence="2" type="ORF">RS81_01468</name>
</gene>
<evidence type="ECO:0000313" key="3">
    <source>
        <dbReference type="Proteomes" id="UP000033956"/>
    </source>
</evidence>
<keyword evidence="1" id="KW-0732">Signal</keyword>
<feature type="chain" id="PRO_5039113817" description="GerMN domain-containing protein" evidence="1">
    <location>
        <begin position="27"/>
        <end position="162"/>
    </location>
</feature>